<gene>
    <name evidence="3" type="ORF">ACFPCV_00100</name>
</gene>
<dbReference type="EMBL" id="JBHSIS010000002">
    <property type="protein sequence ID" value="MFC4851883.1"/>
    <property type="molecule type" value="Genomic_DNA"/>
</dbReference>
<dbReference type="InterPro" id="IPR001031">
    <property type="entry name" value="Thioesterase"/>
</dbReference>
<dbReference type="Gene3D" id="3.40.50.1820">
    <property type="entry name" value="alpha/beta hydrolase"/>
    <property type="match status" value="1"/>
</dbReference>
<sequence>MTGSPRLTYTTFRRPLTQPRRLFCFPYAGGGENLYRDWAGRVPGADVVAPRFAGRGSRFTEPAETDFAAVLDELVQAIEPLLNAEIALFGHSLGGLLAFEVGRSLAARGHRPALLIVSGCAAPRVISSAPKARDLSEIALRAELAEFGLIPREALENDQLMDLLLPVLRADLDVQNSYRVDPAAPPLDCPLHLYYGSDEVAEPDRLRRTWAEVVSGPIDVSDFPGGHFFVNSARQDVLAAVCTSIARTTGVR</sequence>
<dbReference type="RefSeq" id="WP_378053093.1">
    <property type="nucleotide sequence ID" value="NZ_JBHSIS010000002.1"/>
</dbReference>
<accession>A0ABV9RTI6</accession>
<keyword evidence="4" id="KW-1185">Reference proteome</keyword>
<comment type="similarity">
    <text evidence="1">Belongs to the thioesterase family.</text>
</comment>
<proteinExistence type="inferred from homology"/>
<reference evidence="4" key="1">
    <citation type="journal article" date="2019" name="Int. J. Syst. Evol. Microbiol.">
        <title>The Global Catalogue of Microorganisms (GCM) 10K type strain sequencing project: providing services to taxonomists for standard genome sequencing and annotation.</title>
        <authorList>
            <consortium name="The Broad Institute Genomics Platform"/>
            <consortium name="The Broad Institute Genome Sequencing Center for Infectious Disease"/>
            <person name="Wu L."/>
            <person name="Ma J."/>
        </authorList>
    </citation>
    <scope>NUCLEOTIDE SEQUENCE [LARGE SCALE GENOMIC DNA]</scope>
    <source>
        <strain evidence="4">ZS-22-S1</strain>
    </source>
</reference>
<dbReference type="PANTHER" id="PTHR11487:SF0">
    <property type="entry name" value="S-ACYL FATTY ACID SYNTHASE THIOESTERASE, MEDIUM CHAIN"/>
    <property type="match status" value="1"/>
</dbReference>
<evidence type="ECO:0000313" key="4">
    <source>
        <dbReference type="Proteomes" id="UP001595859"/>
    </source>
</evidence>
<dbReference type="Proteomes" id="UP001595859">
    <property type="component" value="Unassembled WGS sequence"/>
</dbReference>
<evidence type="ECO:0000256" key="1">
    <source>
        <dbReference type="ARBA" id="ARBA00007169"/>
    </source>
</evidence>
<dbReference type="InterPro" id="IPR012223">
    <property type="entry name" value="TEII"/>
</dbReference>
<feature type="domain" description="Thioesterase" evidence="2">
    <location>
        <begin position="20"/>
        <end position="238"/>
    </location>
</feature>
<dbReference type="InterPro" id="IPR029058">
    <property type="entry name" value="AB_hydrolase_fold"/>
</dbReference>
<name>A0ABV9RTI6_9PSEU</name>
<organism evidence="3 4">
    <name type="scientific">Actinophytocola glycyrrhizae</name>
    <dbReference type="NCBI Taxonomy" id="2044873"/>
    <lineage>
        <taxon>Bacteria</taxon>
        <taxon>Bacillati</taxon>
        <taxon>Actinomycetota</taxon>
        <taxon>Actinomycetes</taxon>
        <taxon>Pseudonocardiales</taxon>
        <taxon>Pseudonocardiaceae</taxon>
    </lineage>
</organism>
<dbReference type="SUPFAM" id="SSF53474">
    <property type="entry name" value="alpha/beta-Hydrolases"/>
    <property type="match status" value="1"/>
</dbReference>
<evidence type="ECO:0000259" key="2">
    <source>
        <dbReference type="Pfam" id="PF00975"/>
    </source>
</evidence>
<protein>
    <submittedName>
        <fullName evidence="3">Thioesterase II family protein</fullName>
    </submittedName>
</protein>
<comment type="caution">
    <text evidence="3">The sequence shown here is derived from an EMBL/GenBank/DDBJ whole genome shotgun (WGS) entry which is preliminary data.</text>
</comment>
<dbReference type="Pfam" id="PF00975">
    <property type="entry name" value="Thioesterase"/>
    <property type="match status" value="1"/>
</dbReference>
<evidence type="ECO:0000313" key="3">
    <source>
        <dbReference type="EMBL" id="MFC4851883.1"/>
    </source>
</evidence>
<dbReference type="PANTHER" id="PTHR11487">
    <property type="entry name" value="THIOESTERASE"/>
    <property type="match status" value="1"/>
</dbReference>